<evidence type="ECO:0000256" key="2">
    <source>
        <dbReference type="ARBA" id="ARBA00022803"/>
    </source>
</evidence>
<dbReference type="CDD" id="cd14270">
    <property type="entry name" value="UBA"/>
    <property type="match status" value="1"/>
</dbReference>
<dbReference type="SUPFAM" id="SSF48452">
    <property type="entry name" value="TPR-like"/>
    <property type="match status" value="1"/>
</dbReference>
<dbReference type="InterPro" id="IPR019734">
    <property type="entry name" value="TPR_rpt"/>
</dbReference>
<dbReference type="EMBL" id="JWZX01000074">
    <property type="protein sequence ID" value="KOO53769.1"/>
    <property type="molecule type" value="Genomic_DNA"/>
</dbReference>
<proteinExistence type="predicted"/>
<reference evidence="6" key="1">
    <citation type="journal article" date="2015" name="PLoS Genet.">
        <title>Genome Sequence and Transcriptome Analyses of Chrysochromulina tobin: Metabolic Tools for Enhanced Algal Fitness in the Prominent Order Prymnesiales (Haptophyceae).</title>
        <authorList>
            <person name="Hovde B.T."/>
            <person name="Deodato C.R."/>
            <person name="Hunsperger H.M."/>
            <person name="Ryken S.A."/>
            <person name="Yost W."/>
            <person name="Jha R.K."/>
            <person name="Patterson J."/>
            <person name="Monnat R.J. Jr."/>
            <person name="Barlow S.B."/>
            <person name="Starkenburg S.R."/>
            <person name="Cattolico R.A."/>
        </authorList>
    </citation>
    <scope>NUCLEOTIDE SEQUENCE</scope>
    <source>
        <strain evidence="6">CCMP291</strain>
    </source>
</reference>
<feature type="compositionally biased region" description="Low complexity" evidence="3">
    <location>
        <begin position="437"/>
        <end position="451"/>
    </location>
</feature>
<keyword evidence="6" id="KW-1185">Reference proteome</keyword>
<dbReference type="PANTHER" id="PTHR22904:SF523">
    <property type="entry name" value="STRESS-INDUCED-PHOSPHOPROTEIN 1"/>
    <property type="match status" value="1"/>
</dbReference>
<dbReference type="Gene3D" id="1.25.40.10">
    <property type="entry name" value="Tetratricopeptide repeat domain"/>
    <property type="match status" value="1"/>
</dbReference>
<evidence type="ECO:0000256" key="1">
    <source>
        <dbReference type="ARBA" id="ARBA00022737"/>
    </source>
</evidence>
<evidence type="ECO:0000313" key="6">
    <source>
        <dbReference type="Proteomes" id="UP000037460"/>
    </source>
</evidence>
<protein>
    <submittedName>
        <fullName evidence="5">Stress-inducible protein</fullName>
    </submittedName>
</protein>
<feature type="domain" description="UBA" evidence="4">
    <location>
        <begin position="453"/>
        <end position="497"/>
    </location>
</feature>
<dbReference type="InterPro" id="IPR015940">
    <property type="entry name" value="UBA"/>
</dbReference>
<sequence length="499" mass="54466">MFGFGPRTPGSVFAPGSGFVFTGLAGHDGSFSFEREADGIRHRREHTSRTEHIHQEEHWRRAQEAQREEMRRAQQQVQRQFEQARQRCAQKASEAAEPTRADQLRQRGNQAFAAGRYAKAVTQYSAALKAMAPTRNPRLLSNRSASYAKLERFEEAYKDAVECAKLSPDWDKAHGRLGMALAGLGKHEAAAEAFDQAAAACIASAELHGQTGVSDSEGAQLAAEVAKAAGEWRERARQQRVQAETEAQREREKAQAEAAAVAKRRDETRRREVQIEIRKAEVEHELRHAVDEGLARIEELQRRSAGDSAGGGSVQLPLVLVAIEEQEEVIKRVLTSAQRVGVCKEVQAHAKGALKRLLCAREDERRRSEESEAARIAAAELQAVLDDEECTRSRLKAAIRRAETVGVEAKVDKGAALLTTARELLAALGKEAKTKPKAAPKAAGTASAHAAGSEHEQIVTLGVQQMVEMGFSAPAARTALERVHGDVVAALEMLTTAPQ</sequence>
<dbReference type="SUPFAM" id="SSF46934">
    <property type="entry name" value="UBA-like"/>
    <property type="match status" value="1"/>
</dbReference>
<name>A0A0M0LRU1_9EUKA</name>
<feature type="region of interest" description="Disordered" evidence="3">
    <location>
        <begin position="237"/>
        <end position="263"/>
    </location>
</feature>
<dbReference type="OrthoDB" id="2335338at2759"/>
<dbReference type="Proteomes" id="UP000037460">
    <property type="component" value="Unassembled WGS sequence"/>
</dbReference>
<keyword evidence="1" id="KW-0677">Repeat</keyword>
<feature type="region of interest" description="Disordered" evidence="3">
    <location>
        <begin position="83"/>
        <end position="103"/>
    </location>
</feature>
<organism evidence="5 6">
    <name type="scientific">Chrysochromulina tobinii</name>
    <dbReference type="NCBI Taxonomy" id="1460289"/>
    <lineage>
        <taxon>Eukaryota</taxon>
        <taxon>Haptista</taxon>
        <taxon>Haptophyta</taxon>
        <taxon>Prymnesiophyceae</taxon>
        <taxon>Prymnesiales</taxon>
        <taxon>Chrysochromulinaceae</taxon>
        <taxon>Chrysochromulina</taxon>
    </lineage>
</organism>
<dbReference type="SMART" id="SM00028">
    <property type="entry name" value="TPR"/>
    <property type="match status" value="3"/>
</dbReference>
<feature type="compositionally biased region" description="Basic and acidic residues" evidence="3">
    <location>
        <begin position="246"/>
        <end position="255"/>
    </location>
</feature>
<dbReference type="InterPro" id="IPR009060">
    <property type="entry name" value="UBA-like_sf"/>
</dbReference>
<dbReference type="GO" id="GO:0051879">
    <property type="term" value="F:Hsp90 protein binding"/>
    <property type="evidence" value="ECO:0007669"/>
    <property type="project" value="TreeGrafter"/>
</dbReference>
<feature type="non-terminal residue" evidence="5">
    <location>
        <position position="499"/>
    </location>
</feature>
<feature type="region of interest" description="Disordered" evidence="3">
    <location>
        <begin position="432"/>
        <end position="451"/>
    </location>
</feature>
<comment type="caution">
    <text evidence="5">The sequence shown here is derived from an EMBL/GenBank/DDBJ whole genome shotgun (WGS) entry which is preliminary data.</text>
</comment>
<dbReference type="Gene3D" id="1.10.8.10">
    <property type="entry name" value="DNA helicase RuvA subunit, C-terminal domain"/>
    <property type="match status" value="1"/>
</dbReference>
<accession>A0A0M0LRU1</accession>
<dbReference type="PANTHER" id="PTHR22904">
    <property type="entry name" value="TPR REPEAT CONTAINING PROTEIN"/>
    <property type="match status" value="1"/>
</dbReference>
<gene>
    <name evidence="5" type="ORF">Ctob_015709</name>
</gene>
<evidence type="ECO:0000259" key="4">
    <source>
        <dbReference type="PROSITE" id="PS50030"/>
    </source>
</evidence>
<dbReference type="PROSITE" id="PS50030">
    <property type="entry name" value="UBA"/>
    <property type="match status" value="1"/>
</dbReference>
<keyword evidence="2" id="KW-0802">TPR repeat</keyword>
<evidence type="ECO:0000256" key="3">
    <source>
        <dbReference type="SAM" id="MobiDB-lite"/>
    </source>
</evidence>
<dbReference type="AlphaFoldDB" id="A0A0M0LRU1"/>
<dbReference type="SMART" id="SM00165">
    <property type="entry name" value="UBA"/>
    <property type="match status" value="1"/>
</dbReference>
<dbReference type="Pfam" id="PF00627">
    <property type="entry name" value="UBA"/>
    <property type="match status" value="1"/>
</dbReference>
<dbReference type="InterPro" id="IPR011990">
    <property type="entry name" value="TPR-like_helical_dom_sf"/>
</dbReference>
<evidence type="ECO:0000313" key="5">
    <source>
        <dbReference type="EMBL" id="KOO53769.1"/>
    </source>
</evidence>